<dbReference type="GO" id="GO:0008470">
    <property type="term" value="F:3-methylbutanoyl-CoA dehydrogenase activity"/>
    <property type="evidence" value="ECO:0007669"/>
    <property type="project" value="TreeGrafter"/>
</dbReference>
<evidence type="ECO:0000259" key="4">
    <source>
        <dbReference type="Pfam" id="PF08028"/>
    </source>
</evidence>
<dbReference type="Gene3D" id="1.20.140.10">
    <property type="entry name" value="Butyryl-CoA Dehydrogenase, subunit A, domain 3"/>
    <property type="match status" value="1"/>
</dbReference>
<dbReference type="InterPro" id="IPR013786">
    <property type="entry name" value="AcylCoA_DH/ox_N"/>
</dbReference>
<feature type="transmembrane region" description="Helical" evidence="2">
    <location>
        <begin position="233"/>
        <end position="253"/>
    </location>
</feature>
<dbReference type="InterPro" id="IPR046373">
    <property type="entry name" value="Acyl-CoA_Oxase/DH_mid-dom_sf"/>
</dbReference>
<dbReference type="AlphaFoldDB" id="A0A1G8D321"/>
<dbReference type="PANTHER" id="PTHR43884">
    <property type="entry name" value="ACYL-COA DEHYDROGENASE"/>
    <property type="match status" value="1"/>
</dbReference>
<feature type="domain" description="Acyl-CoA dehydrogenase/oxidase N-terminal" evidence="3">
    <location>
        <begin position="30"/>
        <end position="108"/>
    </location>
</feature>
<keyword evidence="2" id="KW-0812">Transmembrane</keyword>
<name>A0A1G8D321_9FLAO</name>
<dbReference type="InterPro" id="IPR009100">
    <property type="entry name" value="AcylCoA_DH/oxidase_NM_dom_sf"/>
</dbReference>
<accession>A0A1G8D321</accession>
<dbReference type="InterPro" id="IPR013107">
    <property type="entry name" value="Acyl-CoA_DH_C"/>
</dbReference>
<organism evidence="5 6">
    <name type="scientific">Winogradskyella thalassocola</name>
    <dbReference type="NCBI Taxonomy" id="262004"/>
    <lineage>
        <taxon>Bacteria</taxon>
        <taxon>Pseudomonadati</taxon>
        <taxon>Bacteroidota</taxon>
        <taxon>Flavobacteriia</taxon>
        <taxon>Flavobacteriales</taxon>
        <taxon>Flavobacteriaceae</taxon>
        <taxon>Winogradskyella</taxon>
    </lineage>
</organism>
<keyword evidence="6" id="KW-1185">Reference proteome</keyword>
<dbReference type="STRING" id="262004.SAMN04489796_103109"/>
<keyword evidence="2" id="KW-1133">Transmembrane helix</keyword>
<dbReference type="Proteomes" id="UP000199492">
    <property type="component" value="Unassembled WGS sequence"/>
</dbReference>
<dbReference type="Pfam" id="PF02771">
    <property type="entry name" value="Acyl-CoA_dh_N"/>
    <property type="match status" value="1"/>
</dbReference>
<dbReference type="PANTHER" id="PTHR43884:SF12">
    <property type="entry name" value="ISOVALERYL-COA DEHYDROGENASE, MITOCHONDRIAL-RELATED"/>
    <property type="match status" value="1"/>
</dbReference>
<sequence>MEIKEHIDPEAASKEWLSGIVELGEQLAANGIAHDQNATFVADNYDLLKTNGYLTAMIPKALGGGGVPFEEMCNILKTIAHYCPSTALALSMHHHLLAANIWKYKHHGTGDTFLKEVVRNNLVLVSTGARDWLDSNGTMIKTDTGYLVSGRKQFASQSATGDVLVTSMPYNDPEQGWQVLHFTVAMHTEGIQLLDDWYTLGMRGTGSQTVTLDNVFIPSEAIVMKRLKGEFPMFWNAVLTVALPLTMAPYIGIAEKAMMITLETLKVKQRKSPHIPIMLGDMHNSLTLAKVLHKDMIAITNNLDFQPQTKMGVDILTRKTLVANACKDTVAKAMGIVGGQSFYKKHHLERLFRDVQAASFHTLPEKEQQHITGEFLLKH</sequence>
<proteinExistence type="predicted"/>
<feature type="domain" description="Acyl-CoA dehydrogenase C-terminal" evidence="4">
    <location>
        <begin position="248"/>
        <end position="362"/>
    </location>
</feature>
<dbReference type="PIRSF" id="PIRSF016578">
    <property type="entry name" value="HsaA"/>
    <property type="match status" value="1"/>
</dbReference>
<dbReference type="Pfam" id="PF08028">
    <property type="entry name" value="Acyl-CoA_dh_2"/>
    <property type="match status" value="1"/>
</dbReference>
<keyword evidence="1" id="KW-0560">Oxidoreductase</keyword>
<evidence type="ECO:0000313" key="6">
    <source>
        <dbReference type="Proteomes" id="UP000199492"/>
    </source>
</evidence>
<dbReference type="Gene3D" id="2.40.110.10">
    <property type="entry name" value="Butyryl-CoA Dehydrogenase, subunit A, domain 2"/>
    <property type="match status" value="1"/>
</dbReference>
<dbReference type="InterPro" id="IPR037069">
    <property type="entry name" value="AcylCoA_DH/ox_N_sf"/>
</dbReference>
<keyword evidence="2" id="KW-0472">Membrane</keyword>
<evidence type="ECO:0000256" key="2">
    <source>
        <dbReference type="SAM" id="Phobius"/>
    </source>
</evidence>
<dbReference type="EMBL" id="FNCZ01000003">
    <property type="protein sequence ID" value="SDH52081.1"/>
    <property type="molecule type" value="Genomic_DNA"/>
</dbReference>
<evidence type="ECO:0000313" key="5">
    <source>
        <dbReference type="EMBL" id="SDH52081.1"/>
    </source>
</evidence>
<dbReference type="InterPro" id="IPR036250">
    <property type="entry name" value="AcylCo_DH-like_C"/>
</dbReference>
<reference evidence="6" key="1">
    <citation type="submission" date="2016-10" db="EMBL/GenBank/DDBJ databases">
        <authorList>
            <person name="Varghese N."/>
            <person name="Submissions S."/>
        </authorList>
    </citation>
    <scope>NUCLEOTIDE SEQUENCE [LARGE SCALE GENOMIC DNA]</scope>
    <source>
        <strain evidence="6">DSM 15363</strain>
    </source>
</reference>
<protein>
    <submittedName>
        <fullName evidence="5">Acyl-CoA dehydrogenase</fullName>
    </submittedName>
</protein>
<dbReference type="SUPFAM" id="SSF56645">
    <property type="entry name" value="Acyl-CoA dehydrogenase NM domain-like"/>
    <property type="match status" value="1"/>
</dbReference>
<dbReference type="SUPFAM" id="SSF47203">
    <property type="entry name" value="Acyl-CoA dehydrogenase C-terminal domain-like"/>
    <property type="match status" value="1"/>
</dbReference>
<gene>
    <name evidence="5" type="ORF">SAMN04489796_103109</name>
</gene>
<evidence type="ECO:0000259" key="3">
    <source>
        <dbReference type="Pfam" id="PF02771"/>
    </source>
</evidence>
<dbReference type="RefSeq" id="WP_092467416.1">
    <property type="nucleotide sequence ID" value="NZ_FNCZ01000003.1"/>
</dbReference>
<dbReference type="Gene3D" id="1.10.540.10">
    <property type="entry name" value="Acyl-CoA dehydrogenase/oxidase, N-terminal domain"/>
    <property type="match status" value="1"/>
</dbReference>
<evidence type="ECO:0000256" key="1">
    <source>
        <dbReference type="ARBA" id="ARBA00023002"/>
    </source>
</evidence>
<dbReference type="OrthoDB" id="1170793at2"/>
<dbReference type="GO" id="GO:0050660">
    <property type="term" value="F:flavin adenine dinucleotide binding"/>
    <property type="evidence" value="ECO:0007669"/>
    <property type="project" value="InterPro"/>
</dbReference>
<dbReference type="GO" id="GO:0006552">
    <property type="term" value="P:L-leucine catabolic process"/>
    <property type="evidence" value="ECO:0007669"/>
    <property type="project" value="TreeGrafter"/>
</dbReference>